<reference evidence="1 2" key="1">
    <citation type="journal article" date="2023" name="J. Hered.">
        <title>Chromosome-level genome of the wood stork (Mycteria americana) provides insight into avian chromosome evolution.</title>
        <authorList>
            <person name="Flamio R. Jr."/>
            <person name="Ramstad K.M."/>
        </authorList>
    </citation>
    <scope>NUCLEOTIDE SEQUENCE [LARGE SCALE GENOMIC DNA]</scope>
    <source>
        <strain evidence="1">JAX WOST 10</strain>
    </source>
</reference>
<name>A0AAN7RVS2_MYCAM</name>
<gene>
    <name evidence="1" type="ORF">QYF61_007353</name>
</gene>
<organism evidence="1 2">
    <name type="scientific">Mycteria americana</name>
    <name type="common">Wood stork</name>
    <dbReference type="NCBI Taxonomy" id="33587"/>
    <lineage>
        <taxon>Eukaryota</taxon>
        <taxon>Metazoa</taxon>
        <taxon>Chordata</taxon>
        <taxon>Craniata</taxon>
        <taxon>Vertebrata</taxon>
        <taxon>Euteleostomi</taxon>
        <taxon>Archelosauria</taxon>
        <taxon>Archosauria</taxon>
        <taxon>Dinosauria</taxon>
        <taxon>Saurischia</taxon>
        <taxon>Theropoda</taxon>
        <taxon>Coelurosauria</taxon>
        <taxon>Aves</taxon>
        <taxon>Neognathae</taxon>
        <taxon>Neoaves</taxon>
        <taxon>Aequornithes</taxon>
        <taxon>Ciconiiformes</taxon>
        <taxon>Ciconiidae</taxon>
        <taxon>Mycteria</taxon>
    </lineage>
</organism>
<protein>
    <submittedName>
        <fullName evidence="1">Uncharacterized protein</fullName>
    </submittedName>
</protein>
<dbReference type="AlphaFoldDB" id="A0AAN7RVS2"/>
<evidence type="ECO:0000313" key="1">
    <source>
        <dbReference type="EMBL" id="KAK4810616.1"/>
    </source>
</evidence>
<dbReference type="Proteomes" id="UP001333110">
    <property type="component" value="Unassembled WGS sequence"/>
</dbReference>
<accession>A0AAN7RVS2</accession>
<comment type="caution">
    <text evidence="1">The sequence shown here is derived from an EMBL/GenBank/DDBJ whole genome shotgun (WGS) entry which is preliminary data.</text>
</comment>
<dbReference type="EMBL" id="JAUNZN010000018">
    <property type="protein sequence ID" value="KAK4810616.1"/>
    <property type="molecule type" value="Genomic_DNA"/>
</dbReference>
<sequence>MSQHCALEANGILGCIRRGVAERLRKFWALQYKREMGLLERVQRTDIPPEHEETLFLLVRKGQALCTSVFAARGLGCQESSGGQRLCHDGQQEPAAAGRAVWRHQKTTHAPSAQEMSTMWPTWPCASITSALAASSSGPRQELCVHSAGSLSIVSCGHCEQTMTTKRMELGLLPAARGTWPGRGPRVNPHSKSPQLHPVQIFHELQALSWEEVTCRE</sequence>
<keyword evidence="2" id="KW-1185">Reference proteome</keyword>
<evidence type="ECO:0000313" key="2">
    <source>
        <dbReference type="Proteomes" id="UP001333110"/>
    </source>
</evidence>
<proteinExistence type="predicted"/>